<proteinExistence type="predicted"/>
<organism evidence="1 2">
    <name type="scientific">Armillaria gallica</name>
    <name type="common">Bulbous honey fungus</name>
    <name type="synonym">Armillaria bulbosa</name>
    <dbReference type="NCBI Taxonomy" id="47427"/>
    <lineage>
        <taxon>Eukaryota</taxon>
        <taxon>Fungi</taxon>
        <taxon>Dikarya</taxon>
        <taxon>Basidiomycota</taxon>
        <taxon>Agaricomycotina</taxon>
        <taxon>Agaricomycetes</taxon>
        <taxon>Agaricomycetidae</taxon>
        <taxon>Agaricales</taxon>
        <taxon>Marasmiineae</taxon>
        <taxon>Physalacriaceae</taxon>
        <taxon>Armillaria</taxon>
    </lineage>
</organism>
<accession>A0A2H3DCF9</accession>
<dbReference type="PANTHER" id="PTHR33096:SF1">
    <property type="entry name" value="CXC1-LIKE CYSTEINE CLUSTER ASSOCIATED WITH KDZ TRANSPOSASES DOMAIN-CONTAINING PROTEIN"/>
    <property type="match status" value="1"/>
</dbReference>
<dbReference type="STRING" id="47427.A0A2H3DCF9"/>
<sequence length="700" mass="80363">MTREELQQLHDLCSADVGVDDGWEDDSARFEGIFSGAEQLEISNAGGEFEDVLNEMVRDWEGQKAEKKHAQDRPMVDAYMLWESSHGPQGLDNLEEWKVAEEVPQRYTVSVVDLFWHKEVDASIYPSDEYMTSALVHQGLIPCTPIAHSATISTRTLEVFRRTQLHSPHLSTQAFICMLCDLHQCPYHSYFITQFTIAFNVYTDILSEVNKKVWQALLRDEADYHIKNTCPCCMYKLEGETKLTYCLLFCMDGNDSLKQILWQNAGNDNSKVASKERSLDEGVVGSMTTASAGWRQRAWGIFNETGVFVALCHHGFVLIAADMVRSGELAKYPLAIIKHLLKTLGADLGGGYDISSYFKMLDKNNIYESLSQFLCNNYCQALDILQDQHALQHAMTQQGIDSEEVFHHWLTEERDHLMRLQAEPVEEMLQMEYFEKLVSLFQSEVKLEKARTIWTVNTPKTLASPLQDRTQSIENAHCQAQEKYDCLLNDVHILESKLKIAQWWMPGTVEWSEVRGMVWKRRYRQAVDALEALVVACLFKLTKMNMSETGYKQCKHIAKALQAHSQAVKTAIDNYNTAAAALGTHPSPSQLTWDEVVHYTFLSDFNLLHESQGDIWEKLWAKPIGRLMMDCYFKIQRAKEEIQQLNIEIHCLATYIQDEDCYLCKKIEEYKAIHPATAFQINKHCHSHACFNNRHLCHLI</sequence>
<gene>
    <name evidence="1" type="ORF">ARMGADRAFT_1087830</name>
</gene>
<dbReference type="Proteomes" id="UP000217790">
    <property type="component" value="Unassembled WGS sequence"/>
</dbReference>
<dbReference type="EMBL" id="KZ293693">
    <property type="protein sequence ID" value="PBK85156.1"/>
    <property type="molecule type" value="Genomic_DNA"/>
</dbReference>
<evidence type="ECO:0000313" key="1">
    <source>
        <dbReference type="EMBL" id="PBK85156.1"/>
    </source>
</evidence>
<keyword evidence="2" id="KW-1185">Reference proteome</keyword>
<dbReference type="InterPro" id="IPR040521">
    <property type="entry name" value="KDZ"/>
</dbReference>
<dbReference type="Pfam" id="PF18758">
    <property type="entry name" value="KDZ"/>
    <property type="match status" value="1"/>
</dbReference>
<name>A0A2H3DCF9_ARMGA</name>
<dbReference type="AlphaFoldDB" id="A0A2H3DCF9"/>
<dbReference type="PANTHER" id="PTHR33096">
    <property type="entry name" value="CXC2 DOMAIN-CONTAINING PROTEIN"/>
    <property type="match status" value="1"/>
</dbReference>
<reference evidence="2" key="1">
    <citation type="journal article" date="2017" name="Nat. Ecol. Evol.">
        <title>Genome expansion and lineage-specific genetic innovations in the forest pathogenic fungi Armillaria.</title>
        <authorList>
            <person name="Sipos G."/>
            <person name="Prasanna A.N."/>
            <person name="Walter M.C."/>
            <person name="O'Connor E."/>
            <person name="Balint B."/>
            <person name="Krizsan K."/>
            <person name="Kiss B."/>
            <person name="Hess J."/>
            <person name="Varga T."/>
            <person name="Slot J."/>
            <person name="Riley R."/>
            <person name="Boka B."/>
            <person name="Rigling D."/>
            <person name="Barry K."/>
            <person name="Lee J."/>
            <person name="Mihaltcheva S."/>
            <person name="LaButti K."/>
            <person name="Lipzen A."/>
            <person name="Waldron R."/>
            <person name="Moloney N.M."/>
            <person name="Sperisen C."/>
            <person name="Kredics L."/>
            <person name="Vagvoelgyi C."/>
            <person name="Patrignani A."/>
            <person name="Fitzpatrick D."/>
            <person name="Nagy I."/>
            <person name="Doyle S."/>
            <person name="Anderson J.B."/>
            <person name="Grigoriev I.V."/>
            <person name="Gueldener U."/>
            <person name="Muensterkoetter M."/>
            <person name="Nagy L.G."/>
        </authorList>
    </citation>
    <scope>NUCLEOTIDE SEQUENCE [LARGE SCALE GENOMIC DNA]</scope>
    <source>
        <strain evidence="2">Ar21-2</strain>
    </source>
</reference>
<dbReference type="OrthoDB" id="3246730at2759"/>
<evidence type="ECO:0000313" key="2">
    <source>
        <dbReference type="Proteomes" id="UP000217790"/>
    </source>
</evidence>
<evidence type="ECO:0008006" key="3">
    <source>
        <dbReference type="Google" id="ProtNLM"/>
    </source>
</evidence>
<dbReference type="InParanoid" id="A0A2H3DCF9"/>
<protein>
    <recommendedName>
        <fullName evidence="3">CxC1-like cysteine cluster associated with KDZ transposases domain-containing protein</fullName>
    </recommendedName>
</protein>